<accession>A0AB39LG48</accession>
<dbReference type="InterPro" id="IPR012348">
    <property type="entry name" value="RNR-like"/>
</dbReference>
<dbReference type="GO" id="GO:0009263">
    <property type="term" value="P:deoxyribonucleotide biosynthetic process"/>
    <property type="evidence" value="ECO:0007669"/>
    <property type="project" value="InterPro"/>
</dbReference>
<sequence length="325" mass="35677">MSVTTPGLVLDVTETAPETAAEQRGSLANSAALYRRWERQQWAVAQVDPARDAATWQSLTPFSREQMLGSLGELEVGEVTVTHTLGALIDAPPSEDDRIFLCTQLADEARHVRFFQTYLEDACRTGLDAVEEGADYSEVFTPVLTRATDAVRQDPEDRESWYRALIYYHLITEGVLAATALRTTRFLARRLKLEALEEGLTNVTRDESRHVSYGLRAAQDGVAGGFAQVIEDAHFESLGAAAWVLIGPSRHNPVPALHAAMLSRAAQIRGSVEIARERLAKQLRLVGLPHVAEKAVASWDLAVESALDAYAERWNAPHPIRAAAA</sequence>
<reference evidence="2" key="1">
    <citation type="submission" date="2024-07" db="EMBL/GenBank/DDBJ databases">
        <authorList>
            <person name="Yu S.T."/>
        </authorList>
    </citation>
    <scope>NUCLEOTIDE SEQUENCE</scope>
    <source>
        <strain evidence="2">R02</strain>
    </source>
</reference>
<dbReference type="AlphaFoldDB" id="A0AB39LG48"/>
<protein>
    <submittedName>
        <fullName evidence="2">Ribonucleotide-diphosphate reductase subunit beta</fullName>
    </submittedName>
</protein>
<evidence type="ECO:0000256" key="1">
    <source>
        <dbReference type="ARBA" id="ARBA00001962"/>
    </source>
</evidence>
<dbReference type="RefSeq" id="WP_369154891.1">
    <property type="nucleotide sequence ID" value="NZ_CP163429.1"/>
</dbReference>
<proteinExistence type="predicted"/>
<comment type="cofactor">
    <cofactor evidence="1">
        <name>Fe cation</name>
        <dbReference type="ChEBI" id="CHEBI:24875"/>
    </cofactor>
</comment>
<evidence type="ECO:0000313" key="2">
    <source>
        <dbReference type="EMBL" id="XDP92950.1"/>
    </source>
</evidence>
<dbReference type="InterPro" id="IPR000358">
    <property type="entry name" value="RNR_small_fam"/>
</dbReference>
<dbReference type="Pfam" id="PF00268">
    <property type="entry name" value="Ribonuc_red_sm"/>
    <property type="match status" value="1"/>
</dbReference>
<dbReference type="Gene3D" id="1.10.620.20">
    <property type="entry name" value="Ribonucleotide Reductase, subunit A"/>
    <property type="match status" value="1"/>
</dbReference>
<dbReference type="EMBL" id="CP163429">
    <property type="protein sequence ID" value="XDP92950.1"/>
    <property type="molecule type" value="Genomic_DNA"/>
</dbReference>
<name>A0AB39LG48_9ACTN</name>
<gene>
    <name evidence="2" type="ORF">AB5J57_05185</name>
</gene>
<dbReference type="GO" id="GO:0016491">
    <property type="term" value="F:oxidoreductase activity"/>
    <property type="evidence" value="ECO:0007669"/>
    <property type="project" value="InterPro"/>
</dbReference>
<dbReference type="InterPro" id="IPR009078">
    <property type="entry name" value="Ferritin-like_SF"/>
</dbReference>
<organism evidence="2">
    <name type="scientific">Streptomyces sp. R02</name>
    <dbReference type="NCBI Taxonomy" id="3238623"/>
    <lineage>
        <taxon>Bacteria</taxon>
        <taxon>Bacillati</taxon>
        <taxon>Actinomycetota</taxon>
        <taxon>Actinomycetes</taxon>
        <taxon>Kitasatosporales</taxon>
        <taxon>Streptomycetaceae</taxon>
        <taxon>Streptomyces</taxon>
    </lineage>
</organism>
<dbReference type="SUPFAM" id="SSF47240">
    <property type="entry name" value="Ferritin-like"/>
    <property type="match status" value="1"/>
</dbReference>